<dbReference type="AlphaFoldDB" id="A0A183NQW5"/>
<dbReference type="Proteomes" id="UP000269396">
    <property type="component" value="Unassembled WGS sequence"/>
</dbReference>
<evidence type="ECO:0000313" key="3">
    <source>
        <dbReference type="Proteomes" id="UP000269396"/>
    </source>
</evidence>
<keyword evidence="3" id="KW-1185">Reference proteome</keyword>
<feature type="region of interest" description="Disordered" evidence="1">
    <location>
        <begin position="35"/>
        <end position="132"/>
    </location>
</feature>
<evidence type="ECO:0000313" key="2">
    <source>
        <dbReference type="EMBL" id="VDP07773.1"/>
    </source>
</evidence>
<proteinExistence type="predicted"/>
<organism evidence="2 3">
    <name type="scientific">Schistosoma mattheei</name>
    <dbReference type="NCBI Taxonomy" id="31246"/>
    <lineage>
        <taxon>Eukaryota</taxon>
        <taxon>Metazoa</taxon>
        <taxon>Spiralia</taxon>
        <taxon>Lophotrochozoa</taxon>
        <taxon>Platyhelminthes</taxon>
        <taxon>Trematoda</taxon>
        <taxon>Digenea</taxon>
        <taxon>Strigeidida</taxon>
        <taxon>Schistosomatoidea</taxon>
        <taxon>Schistosomatidae</taxon>
        <taxon>Schistosoma</taxon>
    </lineage>
</organism>
<accession>A0A183NQW5</accession>
<sequence length="132" mass="15191">MKNIWNSNLLLTDSKLGEQQQLSMKNTSDRLARHYQLKPTMGEKKQDPSGGRNQEEALEVERTHIEGSTQLRHNASPHLGLSRPKEERKSKEHITLRNGDRYEKNEQRLDRTGKEDPGQGGLENADLRPMLH</sequence>
<reference evidence="2 3" key="1">
    <citation type="submission" date="2018-11" db="EMBL/GenBank/DDBJ databases">
        <authorList>
            <consortium name="Pathogen Informatics"/>
        </authorList>
    </citation>
    <scope>NUCLEOTIDE SEQUENCE [LARGE SCALE GENOMIC DNA]</scope>
    <source>
        <strain>Denwood</strain>
        <strain evidence="3">Zambia</strain>
    </source>
</reference>
<protein>
    <submittedName>
        <fullName evidence="2">Uncharacterized protein</fullName>
    </submittedName>
</protein>
<name>A0A183NQW5_9TREM</name>
<dbReference type="EMBL" id="UZAL01013235">
    <property type="protein sequence ID" value="VDP07773.1"/>
    <property type="molecule type" value="Genomic_DNA"/>
</dbReference>
<feature type="compositionally biased region" description="Basic and acidic residues" evidence="1">
    <location>
        <begin position="83"/>
        <end position="117"/>
    </location>
</feature>
<feature type="compositionally biased region" description="Basic and acidic residues" evidence="1">
    <location>
        <begin position="41"/>
        <end position="65"/>
    </location>
</feature>
<evidence type="ECO:0000256" key="1">
    <source>
        <dbReference type="SAM" id="MobiDB-lite"/>
    </source>
</evidence>
<gene>
    <name evidence="2" type="ORF">SMTD_LOCUS4501</name>
</gene>